<feature type="domain" description="Ig-like" evidence="4">
    <location>
        <begin position="503"/>
        <end position="587"/>
    </location>
</feature>
<gene>
    <name evidence="5" type="ORF">EEDITHA_LOCUS18167</name>
</gene>
<dbReference type="FunFam" id="2.60.40.10:FF:000107">
    <property type="entry name" value="Myosin, light chain kinase a"/>
    <property type="match status" value="1"/>
</dbReference>
<dbReference type="InterPro" id="IPR013783">
    <property type="entry name" value="Ig-like_fold"/>
</dbReference>
<organism evidence="5 6">
    <name type="scientific">Euphydryas editha</name>
    <name type="common">Edith's checkerspot</name>
    <dbReference type="NCBI Taxonomy" id="104508"/>
    <lineage>
        <taxon>Eukaryota</taxon>
        <taxon>Metazoa</taxon>
        <taxon>Ecdysozoa</taxon>
        <taxon>Arthropoda</taxon>
        <taxon>Hexapoda</taxon>
        <taxon>Insecta</taxon>
        <taxon>Pterygota</taxon>
        <taxon>Neoptera</taxon>
        <taxon>Endopterygota</taxon>
        <taxon>Lepidoptera</taxon>
        <taxon>Glossata</taxon>
        <taxon>Ditrysia</taxon>
        <taxon>Papilionoidea</taxon>
        <taxon>Nymphalidae</taxon>
        <taxon>Nymphalinae</taxon>
        <taxon>Euphydryas</taxon>
    </lineage>
</organism>
<feature type="region of interest" description="Disordered" evidence="3">
    <location>
        <begin position="862"/>
        <end position="985"/>
    </location>
</feature>
<dbReference type="SMART" id="SM00409">
    <property type="entry name" value="IG"/>
    <property type="match status" value="6"/>
</dbReference>
<sequence length="2604" mass="292778">MEPPSFSTTGPQIIRAAPGGDASIVLPLPSGSPPFEFEWSRAGAKLDDRFKKSDDAGGVRLTITAARTADSGVYTLQASNAAGKDTTRVRLEVSPDETPTGEDPPNFLRRLQDLTVKVGTRTRFLVEIVSSTECRVTWYRNERRLLEAERIALVRDGNFWCADISAVSVDDAGRWTCTAENVGGRASCSAHLNVLVPKAYKRPEFVEELRALLTEQGTVSLECKVVGVPTPVLRWFKDSREIKAGDVFALTANAEDPTSLGTYTCEAVNCMGRAYSSSKVHVVGRVSKENLSRPSSGGITPEPPPIFTKELEDQFVRICEPLTLSCHIVVPPWPRNVVWYNKEGKIEPSERYHVLEDGVGGYLLEVPSAEWPDEGEWKCVATSSGGRVGISTCYVSMDVPKNYRKPRFMENLQAVLTEEGLVSFECKVVGFPTPLLSWFKDGQELKPGDVYQLTGTNSLGSYCCIARNCMGQASSSAELTVEDIQNQLNEDEKLQLFSKNQAPKFLQGLKSVEAKIDEPFRFTIKVAIPPEPTVLWYRDDQPVDESCRCHLGKEERGVFFLDIQNLEFMDQAEWKCVAMNDYGHSVTSCFLKLIIPRHFKKPRFLENLQAILSDEGAVNLECKVIGVPQPVLKWYKDGEELKPGDIHRIISGQDGTCCLGTYTCEAQNCMGIAASSASLLGFEDSIKAKNKTKANEQALQRNLSLSTIHEERTSQMYDTPVGDMTLDEKGEISFSFDGKEVSVSLYETPDLTEEEALQIVEMYADQLSENVTEHNVVELPPLRFVKETSTSGNLLMEAIIIDVSPEYFTSPEEDLRTEADIEDISIADDNGPPQLSLDIDADGEDYLEKTIALLSDEKSDLPKKIDRKKSDSQRSADDYFSLSRDQSLSEEKKDDDSQMLSESDLQSFASARSSGKPKSKSSKPSVEDGQESSDVTKTVLLREDLQNQTIETDISAVKHKKTRRSSGSLRRSSSGSEKSLSKMKEDIPEIKTESVVNLAKKDLNKEKVKTAMNGISVSLTEVINEIQILERDIILKSEFMSTAATASNSLEIINSLITPLSEIHSITDAIRETVEYSENITSLLNNLPESLQNLQHSLTIISKCIDVESENKTLVTKTCMSIIKKCGQQLHNIIKDINTTVYNECQFDEKIRKSNIEIITTDLISIINCSLDMVNSEENKKSERDENVEEPTLESKHLHDTQKAIHDLRGSLRSLLFIVEEVDIPKATSFLNIKKSEILLNDMSTPIQDLQSALEQIETLSVMESKSDLQKYNTEIIETAMESVLKLRTSFEKLSAEASNMEDKNVLSEVLTEIKFNIKKISIQLDELEAKTGKFDILNNDNKLEALQKMAQILINLENNLGRLENVSSVKYHMTEFHKNLTKLLENVIESNDANKYFSLLEICDAVNRMNTSIKSIESNSELSLASINNTLKIIQTNISNNVFKPELNSSLMSSIAKVLVCIQETINKAEELSLNENLEDVKDLSIAKCEDSKVNVLLENIEQTIAAISNVISHETAKDMTLKKAIENVCPILVDLKYCVASLNFTSSDKNENLSDLESLSFSQSVANPLIELYQTISVINQVLCENADSQDVSQLLTDYAKPLLDLCDTLEILQHDVVSQCIENEPHFDISSSIANVVENLKSCIVMIQEQPIIEGTDDMSTLDDISGIKTTADILSGDEFMIATVKENENVQYAENLTSESGKVLHKLKYHITTLQNSDVLNILEPVEFRENSSIKSFIIGLDEIRAKIESILYLATMESNQKQMRFMNLSKLIEIIPLLKDMQRLLSDIDIDTIPTKTHETNPEKCFILKENIKIFKSYLNYCLEILLPAIEITDNIVDVSTKIVSLRQSCEELSSIFSKLEECIESHKEIKTEISRLDETVKLFLETTTYQNTSQIKYEIENLYKVIVIVQDELNQLASIKPELLSKENIFIQIIHDVEKYIVALEQCNFVNLCDLNIAEKDVVVAKSEVSEECINEEDSLMIYLKELMTHLEFICNQLIDKKKVLESELLEEKTYKNIEMLDLELSKGQLSNLNETIEKLEQYLSFGNMCVNGDDINMAIKLNNTINDILSSIENLKMSEGMKTVYQSLEVIKNLLGQILSIEKDNEKQILFKGKAEALLQHMDHYIEIIELVEEVSAVIKLEDLKESANIVRELKQSLINTELSSEDSIQKPSKTKIKEEQAEIAQRLHKALVSVQIHALESPRELAPTVNEDIRQQILEVVSDIQNDLIALAGTSVILEESLITAAFESDVEYQEQNAKFVLEKRDQLEEIAKEEICVETKQLTEYNELDNGSELLQITDSNTNKRLNLLNQLKEGEQDTLNAGLNLDELKPPPERDETKSEKLTTINEILIKNIHEYISEDTLAIISKLSHPLHSEYLKKTVDIAEQLWNTILSENFSSEKKELSNFSTKQIELILSLNEAILIMYQTTIEESPELENKVGKDELQSFKNVVTNLRSTLQEIINNIKSLPSVSDIDEFQQEEKNIKDLVEHIVPTEDKIISDSYQIGNIKDLECNIANNNLLEDINESLEESKNLLSNESDNYNQDKEVALETEELYAENKDGTIIISTIDQSIQCMEFDTQLGNKKISINKGKI</sequence>
<evidence type="ECO:0000313" key="5">
    <source>
        <dbReference type="EMBL" id="CAH2103687.1"/>
    </source>
</evidence>
<dbReference type="InterPro" id="IPR036179">
    <property type="entry name" value="Ig-like_dom_sf"/>
</dbReference>
<feature type="domain" description="Ig-like" evidence="4">
    <location>
        <begin position="406"/>
        <end position="480"/>
    </location>
</feature>
<dbReference type="FunFam" id="2.60.40.10:FF:001894">
    <property type="entry name" value="Stretchin-Mlck, isoform V"/>
    <property type="match status" value="1"/>
</dbReference>
<feature type="domain" description="Ig-like" evidence="4">
    <location>
        <begin position="203"/>
        <end position="283"/>
    </location>
</feature>
<dbReference type="InterPro" id="IPR003598">
    <property type="entry name" value="Ig_sub2"/>
</dbReference>
<evidence type="ECO:0000256" key="1">
    <source>
        <dbReference type="ARBA" id="ARBA00023319"/>
    </source>
</evidence>
<feature type="compositionally biased region" description="Polar residues" evidence="3">
    <location>
        <begin position="898"/>
        <end position="912"/>
    </location>
</feature>
<dbReference type="PROSITE" id="PS50835">
    <property type="entry name" value="IG_LIKE"/>
    <property type="match status" value="7"/>
</dbReference>
<keyword evidence="2" id="KW-0175">Coiled coil</keyword>
<feature type="coiled-coil region" evidence="2">
    <location>
        <begin position="2527"/>
        <end position="2555"/>
    </location>
</feature>
<evidence type="ECO:0000256" key="2">
    <source>
        <dbReference type="SAM" id="Coils"/>
    </source>
</evidence>
<feature type="compositionally biased region" description="Basic and acidic residues" evidence="3">
    <location>
        <begin position="887"/>
        <end position="896"/>
    </location>
</feature>
<comment type="caution">
    <text evidence="5">The sequence shown here is derived from an EMBL/GenBank/DDBJ whole genome shotgun (WGS) entry which is preliminary data.</text>
</comment>
<dbReference type="PANTHER" id="PTHR47633">
    <property type="entry name" value="IMMUNOGLOBULIN"/>
    <property type="match status" value="1"/>
</dbReference>
<dbReference type="Gene3D" id="2.60.40.10">
    <property type="entry name" value="Immunoglobulins"/>
    <property type="match status" value="7"/>
</dbReference>
<dbReference type="InterPro" id="IPR013098">
    <property type="entry name" value="Ig_I-set"/>
</dbReference>
<evidence type="ECO:0000313" key="6">
    <source>
        <dbReference type="Proteomes" id="UP001153954"/>
    </source>
</evidence>
<dbReference type="EMBL" id="CAKOGL010000026">
    <property type="protein sequence ID" value="CAH2103687.1"/>
    <property type="molecule type" value="Genomic_DNA"/>
</dbReference>
<dbReference type="Proteomes" id="UP001153954">
    <property type="component" value="Unassembled WGS sequence"/>
</dbReference>
<dbReference type="PANTHER" id="PTHR47633:SF4">
    <property type="entry name" value="MYOPALLADIN ISOFORM X1"/>
    <property type="match status" value="1"/>
</dbReference>
<dbReference type="FunFam" id="2.60.40.10:FF:001307">
    <property type="entry name" value="Stretchin-Mlck, isoform V"/>
    <property type="match status" value="3"/>
</dbReference>
<reference evidence="5" key="1">
    <citation type="submission" date="2022-03" db="EMBL/GenBank/DDBJ databases">
        <authorList>
            <person name="Tunstrom K."/>
        </authorList>
    </citation>
    <scope>NUCLEOTIDE SEQUENCE</scope>
</reference>
<keyword evidence="1" id="KW-0393">Immunoglobulin domain</keyword>
<dbReference type="Pfam" id="PF07679">
    <property type="entry name" value="I-set"/>
    <property type="match status" value="7"/>
</dbReference>
<accession>A0AAU9V0V8</accession>
<name>A0AAU9V0V8_EUPED</name>
<feature type="compositionally biased region" description="Basic and acidic residues" evidence="3">
    <location>
        <begin position="862"/>
        <end position="877"/>
    </location>
</feature>
<feature type="compositionally biased region" description="Low complexity" evidence="3">
    <location>
        <begin position="965"/>
        <end position="978"/>
    </location>
</feature>
<dbReference type="CDD" id="cd00096">
    <property type="entry name" value="Ig"/>
    <property type="match status" value="1"/>
</dbReference>
<feature type="domain" description="Ig-like" evidence="4">
    <location>
        <begin position="602"/>
        <end position="680"/>
    </location>
</feature>
<proteinExistence type="predicted"/>
<feature type="domain" description="Ig-like" evidence="4">
    <location>
        <begin position="304"/>
        <end position="396"/>
    </location>
</feature>
<feature type="domain" description="Ig-like" evidence="4">
    <location>
        <begin position="105"/>
        <end position="193"/>
    </location>
</feature>
<evidence type="ECO:0000256" key="3">
    <source>
        <dbReference type="SAM" id="MobiDB-lite"/>
    </source>
</evidence>
<feature type="domain" description="Ig-like" evidence="4">
    <location>
        <begin position="4"/>
        <end position="94"/>
    </location>
</feature>
<dbReference type="SMART" id="SM00408">
    <property type="entry name" value="IGc2"/>
    <property type="match status" value="6"/>
</dbReference>
<feature type="coiled-coil region" evidence="2">
    <location>
        <begin position="1284"/>
        <end position="1367"/>
    </location>
</feature>
<dbReference type="InterPro" id="IPR003599">
    <property type="entry name" value="Ig_sub"/>
</dbReference>
<dbReference type="SUPFAM" id="SSF48726">
    <property type="entry name" value="Immunoglobulin"/>
    <property type="match status" value="7"/>
</dbReference>
<dbReference type="InterPro" id="IPR007110">
    <property type="entry name" value="Ig-like_dom"/>
</dbReference>
<protein>
    <recommendedName>
        <fullName evidence="4">Ig-like domain-containing protein</fullName>
    </recommendedName>
</protein>
<keyword evidence="6" id="KW-1185">Reference proteome</keyword>
<evidence type="ECO:0000259" key="4">
    <source>
        <dbReference type="PROSITE" id="PS50835"/>
    </source>
</evidence>